<dbReference type="InterPro" id="IPR036134">
    <property type="entry name" value="Crypto/Photolyase_FAD-like_sf"/>
</dbReference>
<feature type="domain" description="Photolyase/cryptochrome alpha/beta" evidence="3">
    <location>
        <begin position="6"/>
        <end position="138"/>
    </location>
</feature>
<dbReference type="PANTHER" id="PTHR37544:SF1">
    <property type="entry name" value="PHOSPHORIBOSYLAMINOIMIDAZOLE-SUCCINOCARBOXAMIDE SYNTHASE"/>
    <property type="match status" value="1"/>
</dbReference>
<feature type="region of interest" description="Disordered" evidence="1">
    <location>
        <begin position="168"/>
        <end position="187"/>
    </location>
</feature>
<gene>
    <name evidence="4" type="ORF">CDV56_105969</name>
</gene>
<dbReference type="PANTHER" id="PTHR37544">
    <property type="entry name" value="SPRAY-RELATED"/>
    <property type="match status" value="1"/>
</dbReference>
<dbReference type="Pfam" id="PF00875">
    <property type="entry name" value="DNA_photolyase"/>
    <property type="match status" value="1"/>
</dbReference>
<dbReference type="InterPro" id="IPR006050">
    <property type="entry name" value="DNA_photolyase_N"/>
</dbReference>
<dbReference type="RefSeq" id="XP_026612654.1">
    <property type="nucleotide sequence ID" value="XM_026759588.1"/>
</dbReference>
<feature type="transmembrane region" description="Helical" evidence="2">
    <location>
        <begin position="1289"/>
        <end position="1316"/>
    </location>
</feature>
<feature type="compositionally biased region" description="Polar residues" evidence="1">
    <location>
        <begin position="667"/>
        <end position="685"/>
    </location>
</feature>
<feature type="transmembrane region" description="Helical" evidence="2">
    <location>
        <begin position="951"/>
        <end position="974"/>
    </location>
</feature>
<dbReference type="InterPro" id="IPR021840">
    <property type="entry name" value="DUF3433"/>
</dbReference>
<evidence type="ECO:0000313" key="4">
    <source>
        <dbReference type="EMBL" id="RHZ50207.1"/>
    </source>
</evidence>
<feature type="transmembrane region" description="Helical" evidence="2">
    <location>
        <begin position="877"/>
        <end position="900"/>
    </location>
</feature>
<keyword evidence="2" id="KW-1133">Transmembrane helix</keyword>
<dbReference type="SUPFAM" id="SSF52425">
    <property type="entry name" value="Cryptochrome/photolyase, N-terminal domain"/>
    <property type="match status" value="1"/>
</dbReference>
<dbReference type="OrthoDB" id="3057599at2759"/>
<feature type="transmembrane region" description="Helical" evidence="2">
    <location>
        <begin position="837"/>
        <end position="856"/>
    </location>
</feature>
<dbReference type="Gene3D" id="1.25.40.80">
    <property type="match status" value="1"/>
</dbReference>
<dbReference type="PROSITE" id="PS51645">
    <property type="entry name" value="PHR_CRY_ALPHA_BETA"/>
    <property type="match status" value="1"/>
</dbReference>
<proteinExistence type="predicted"/>
<feature type="region of interest" description="Disordered" evidence="1">
    <location>
        <begin position="777"/>
        <end position="811"/>
    </location>
</feature>
<keyword evidence="5" id="KW-1185">Reference proteome</keyword>
<dbReference type="InterPro" id="IPR036155">
    <property type="entry name" value="Crypto/Photolyase_N_sf"/>
</dbReference>
<feature type="transmembrane region" description="Helical" evidence="2">
    <location>
        <begin position="1257"/>
        <end position="1283"/>
    </location>
</feature>
<dbReference type="Pfam" id="PF11915">
    <property type="entry name" value="DUF3433"/>
    <property type="match status" value="2"/>
</dbReference>
<evidence type="ECO:0000256" key="1">
    <source>
        <dbReference type="SAM" id="MobiDB-lite"/>
    </source>
</evidence>
<dbReference type="InterPro" id="IPR014729">
    <property type="entry name" value="Rossmann-like_a/b/a_fold"/>
</dbReference>
<name>A0A397GI83_ASPTH</name>
<dbReference type="Gene3D" id="3.40.50.620">
    <property type="entry name" value="HUPs"/>
    <property type="match status" value="1"/>
</dbReference>
<dbReference type="STRING" id="41047.A0A397GI83"/>
<feature type="compositionally biased region" description="Polar residues" evidence="1">
    <location>
        <begin position="637"/>
        <end position="658"/>
    </location>
</feature>
<reference evidence="4" key="1">
    <citation type="submission" date="2018-08" db="EMBL/GenBank/DDBJ databases">
        <title>Draft genome sequence of azole-resistant Aspergillus thermomutatus (Neosartorya pseudofischeri) strain HMR AF 39, isolated from a human nasal aspirate.</title>
        <authorList>
            <person name="Parent-Michaud M."/>
            <person name="Dufresne P.J."/>
            <person name="Fournier E."/>
            <person name="Martineau C."/>
            <person name="Moreira S."/>
            <person name="Perkins V."/>
            <person name="De Repentigny L."/>
            <person name="Dufresne S.F."/>
        </authorList>
    </citation>
    <scope>NUCLEOTIDE SEQUENCE [LARGE SCALE GENOMIC DNA]</scope>
    <source>
        <strain evidence="4">HMR AF 39</strain>
    </source>
</reference>
<feature type="compositionally biased region" description="Low complexity" evidence="1">
    <location>
        <begin position="613"/>
        <end position="636"/>
    </location>
</feature>
<feature type="region of interest" description="Disordered" evidence="1">
    <location>
        <begin position="613"/>
        <end position="694"/>
    </location>
</feature>
<protein>
    <recommendedName>
        <fullName evidence="3">Photolyase/cryptochrome alpha/beta domain-containing protein</fullName>
    </recommendedName>
</protein>
<organism evidence="4 5">
    <name type="scientific">Aspergillus thermomutatus</name>
    <name type="common">Neosartorya pseudofischeri</name>
    <dbReference type="NCBI Taxonomy" id="41047"/>
    <lineage>
        <taxon>Eukaryota</taxon>
        <taxon>Fungi</taxon>
        <taxon>Dikarya</taxon>
        <taxon>Ascomycota</taxon>
        <taxon>Pezizomycotina</taxon>
        <taxon>Eurotiomycetes</taxon>
        <taxon>Eurotiomycetidae</taxon>
        <taxon>Eurotiales</taxon>
        <taxon>Aspergillaceae</taxon>
        <taxon>Aspergillus</taxon>
        <taxon>Aspergillus subgen. Fumigati</taxon>
    </lineage>
</organism>
<dbReference type="Pfam" id="PF03441">
    <property type="entry name" value="FAD_binding_7"/>
    <property type="match status" value="1"/>
</dbReference>
<comment type="caution">
    <text evidence="4">The sequence shown here is derived from an EMBL/GenBank/DDBJ whole genome shotgun (WGS) entry which is preliminary data.</text>
</comment>
<dbReference type="SUPFAM" id="SSF48173">
    <property type="entry name" value="Cryptochrome/photolyase FAD-binding domain"/>
    <property type="match status" value="1"/>
</dbReference>
<dbReference type="Gene3D" id="1.10.579.10">
    <property type="entry name" value="DNA Cyclobutane Dipyrimidine Photolyase, subunit A, domain 3"/>
    <property type="match status" value="1"/>
</dbReference>
<feature type="region of interest" description="Disordered" evidence="1">
    <location>
        <begin position="706"/>
        <end position="732"/>
    </location>
</feature>
<dbReference type="GeneID" id="38127943"/>
<evidence type="ECO:0000259" key="3">
    <source>
        <dbReference type="PROSITE" id="PS51645"/>
    </source>
</evidence>
<dbReference type="EMBL" id="NKHU02000165">
    <property type="protein sequence ID" value="RHZ50207.1"/>
    <property type="molecule type" value="Genomic_DNA"/>
</dbReference>
<dbReference type="VEuPathDB" id="FungiDB:CDV56_105969"/>
<feature type="transmembrane region" description="Helical" evidence="2">
    <location>
        <begin position="1141"/>
        <end position="1162"/>
    </location>
</feature>
<feature type="region of interest" description="Disordered" evidence="1">
    <location>
        <begin position="198"/>
        <end position="226"/>
    </location>
</feature>
<dbReference type="Proteomes" id="UP000215305">
    <property type="component" value="Unassembled WGS sequence"/>
</dbReference>
<keyword evidence="2" id="KW-0812">Transmembrane</keyword>
<evidence type="ECO:0000256" key="2">
    <source>
        <dbReference type="SAM" id="Phobius"/>
    </source>
</evidence>
<evidence type="ECO:0000313" key="5">
    <source>
        <dbReference type="Proteomes" id="UP000215305"/>
    </source>
</evidence>
<keyword evidence="2" id="KW-0472">Membrane</keyword>
<feature type="transmembrane region" description="Helical" evidence="2">
    <location>
        <begin position="986"/>
        <end position="1009"/>
    </location>
</feature>
<accession>A0A397GI83</accession>
<sequence length="1410" mass="159693">MKSKTPVVLYWHRTDLRLHDSPALHAALTLKPSVFIPVWTWDPHYVYRTRVGPNRWKFLLECQSDLSRSYTALNPKQRLWVVREAPQTVFPRLWARWRVTHLVFEKDTDAYARDRDEAVMRMATEAGVEVVVCGGRTLFDPDELVRKNNGQPTMSISQVQKAAEEIGDGVPERPLGRPTSIPDPWEEGVMDLGGLEEERQERPDAEPDLNKVHRTGGDEQYSALMGPRRDFGVPTMEEIGIDASQAKSPHPGGETAALELLKRYIQDEEYVGTFEKPKTSPAAFEPQATTLLSPHLHFGSLSVRKFWWDVQSVMEKRKKQKKANAPIPTNLPGQLLFRDMYFAAQAAIGHPFGQTMGNKHVRFIDWHLQSNHTKTEDGKYKSDGTYTVDSPDAENWFRRWKEGRTGFPWIDALMRQLKQEGWIHHLGRHSVACFLPRGGCYVSWERGAEVFEEWLVDHETACNVGNWQWLSCTAFYAQFYHCYSPIAFGKKWDPEGHFVRRYCPELSNFDKKYIYEPWKAPLADQKKWGCRVTGDGSGTDDSKEGMQVYPKPMFDFDERRRKCLDNMKQAYSIGLHGDDPEVKDGSWKEAFGVADASRPQLFRSESQQSIAASDDYYSLSDRTTTSSSRTPSAGSRLTVQRYATPNSHPVSYASSPAVSRTHLGANMASSRSQHSILEQSRNRNVPPSGPSPARFEQARLVPVSGMSDESIRHVPNDSYAGRSPTPGMDDSPYIRFAINQLTREDEPASLSRQSSVASVEYPPQPLVWDAALGQFTRPSKPKGSPLRPSQERLDPQSPPERSPQNSVDPEAFVAVDPPDNNLLYPPLNFVPIVLRPWALALTIFSCFLMIAGVVFCNVWSQRHKGIWDYDGQGGSRYFVVQFLPQILAAIITVWTFVIQAAVYRIMPFATMASEKPHDRVIQGLPILSRNFLLPDWSYFRHGEPLAGSALVTIWISNLITIPLLSCFFQAKWYLINGMGQWRWNAVVAVGWTLVAVYALLALGLMALLIRFMRTWSGLMWDPVSLADLIPVIQRSNVLHDFEQSETVANVGSALEPRVLRLGYWQVSNRAEVFYGVAEVDAPIRNPSLHRPEMSREKQPLVSRVSFDIERRSTHAAEGFEQQLYSQSVRYRWAPWFLKDTFVVAWSVIIGALFIAFVLVSFIHDAIKGGFPPRLPTLPSTGAFSSSNFLYSFIPALIGNMLFLSWQPIDVYFRALQPYATLSCPDGARAEQTLLLGYTASLPLQVTVQAILNKHYKVAWISLMSIVYAALPILAGGVFIALWYPSHEEVRIAALMPAFYALVAFCALYTISFLCIWPRRCRYLPHDISTLADQISFFYQSPLLADKLLREPRSQTDLITRLVTAPPGEREYPLYGFGIYVGRDGKEHLGIDRFQRPGRSDMLITTGTMEA</sequence>
<feature type="compositionally biased region" description="Basic and acidic residues" evidence="1">
    <location>
        <begin position="198"/>
        <end position="217"/>
    </location>
</feature>
<dbReference type="InterPro" id="IPR005101">
    <property type="entry name" value="Cryptochr/Photolyase_FAD-bd"/>
</dbReference>